<dbReference type="EMBL" id="MU393475">
    <property type="protein sequence ID" value="KAI4865187.1"/>
    <property type="molecule type" value="Genomic_DNA"/>
</dbReference>
<accession>A0ACB9Z1K9</accession>
<dbReference type="Proteomes" id="UP001497700">
    <property type="component" value="Unassembled WGS sequence"/>
</dbReference>
<comment type="caution">
    <text evidence="1">The sequence shown here is derived from an EMBL/GenBank/DDBJ whole genome shotgun (WGS) entry which is preliminary data.</text>
</comment>
<organism evidence="1 2">
    <name type="scientific">Hypoxylon rubiginosum</name>
    <dbReference type="NCBI Taxonomy" id="110542"/>
    <lineage>
        <taxon>Eukaryota</taxon>
        <taxon>Fungi</taxon>
        <taxon>Dikarya</taxon>
        <taxon>Ascomycota</taxon>
        <taxon>Pezizomycotina</taxon>
        <taxon>Sordariomycetes</taxon>
        <taxon>Xylariomycetidae</taxon>
        <taxon>Xylariales</taxon>
        <taxon>Hypoxylaceae</taxon>
        <taxon>Hypoxylon</taxon>
    </lineage>
</organism>
<keyword evidence="2" id="KW-1185">Reference proteome</keyword>
<proteinExistence type="predicted"/>
<name>A0ACB9Z1K9_9PEZI</name>
<reference evidence="1 2" key="1">
    <citation type="journal article" date="2022" name="New Phytol.">
        <title>Ecological generalism drives hyperdiversity of secondary metabolite gene clusters in xylarialean endophytes.</title>
        <authorList>
            <person name="Franco M.E.E."/>
            <person name="Wisecaver J.H."/>
            <person name="Arnold A.E."/>
            <person name="Ju Y.M."/>
            <person name="Slot J.C."/>
            <person name="Ahrendt S."/>
            <person name="Moore L.P."/>
            <person name="Eastman K.E."/>
            <person name="Scott K."/>
            <person name="Konkel Z."/>
            <person name="Mondo S.J."/>
            <person name="Kuo A."/>
            <person name="Hayes R.D."/>
            <person name="Haridas S."/>
            <person name="Andreopoulos B."/>
            <person name="Riley R."/>
            <person name="LaButti K."/>
            <person name="Pangilinan J."/>
            <person name="Lipzen A."/>
            <person name="Amirebrahimi M."/>
            <person name="Yan J."/>
            <person name="Adam C."/>
            <person name="Keymanesh K."/>
            <person name="Ng V."/>
            <person name="Louie K."/>
            <person name="Northen T."/>
            <person name="Drula E."/>
            <person name="Henrissat B."/>
            <person name="Hsieh H.M."/>
            <person name="Youens-Clark K."/>
            <person name="Lutzoni F."/>
            <person name="Miadlikowska J."/>
            <person name="Eastwood D.C."/>
            <person name="Hamelin R.C."/>
            <person name="Grigoriev I.V."/>
            <person name="U'Ren J.M."/>
        </authorList>
    </citation>
    <scope>NUCLEOTIDE SEQUENCE [LARGE SCALE GENOMIC DNA]</scope>
    <source>
        <strain evidence="1 2">CBS 119005</strain>
    </source>
</reference>
<evidence type="ECO:0000313" key="2">
    <source>
        <dbReference type="Proteomes" id="UP001497700"/>
    </source>
</evidence>
<protein>
    <submittedName>
        <fullName evidence="1">Uncharacterized protein</fullName>
    </submittedName>
</protein>
<gene>
    <name evidence="1" type="ORF">F4820DRAFT_421104</name>
</gene>
<evidence type="ECO:0000313" key="1">
    <source>
        <dbReference type="EMBL" id="KAI4865187.1"/>
    </source>
</evidence>
<sequence>MPHPLILLRIAPLLSSTAAVSMTLCEDVFLRPFGAPHPTLRKPANRLLLAHVNAFKPYAMAMTATFYFSAIGTAVVNIKFRDGGLGLSGTSTAAPRNLSAVFYLAGVVFNALHFAFAPRDLALLDIVADEDRVDADKGKDNCTAMASWVSLNVSRGLLADFPGFVCTFAGFLLSLS</sequence>